<keyword evidence="7" id="KW-0732">Signal</keyword>
<evidence type="ECO:0000256" key="7">
    <source>
        <dbReference type="SAM" id="SignalP"/>
    </source>
</evidence>
<evidence type="ECO:0008006" key="12">
    <source>
        <dbReference type="Google" id="ProtNLM"/>
    </source>
</evidence>
<evidence type="ECO:0000259" key="8">
    <source>
        <dbReference type="PROSITE" id="PS50038"/>
    </source>
</evidence>
<dbReference type="InParanoid" id="A0A1X2H5Q8"/>
<evidence type="ECO:0000256" key="4">
    <source>
        <dbReference type="ARBA" id="ARBA00023136"/>
    </source>
</evidence>
<comment type="caution">
    <text evidence="10">The sequence shown here is derived from an EMBL/GenBank/DDBJ whole genome shotgun (WGS) entry which is preliminary data.</text>
</comment>
<dbReference type="PROSITE" id="PS50038">
    <property type="entry name" value="FZ"/>
    <property type="match status" value="1"/>
</dbReference>
<dbReference type="EMBL" id="MCGN01000008">
    <property type="protein sequence ID" value="ORY93806.1"/>
    <property type="molecule type" value="Genomic_DNA"/>
</dbReference>
<dbReference type="InterPro" id="IPR000832">
    <property type="entry name" value="GPCR_2_secretin-like"/>
</dbReference>
<reference evidence="10 11" key="1">
    <citation type="submission" date="2016-07" db="EMBL/GenBank/DDBJ databases">
        <title>Pervasive Adenine N6-methylation of Active Genes in Fungi.</title>
        <authorList>
            <consortium name="DOE Joint Genome Institute"/>
            <person name="Mondo S.J."/>
            <person name="Dannebaum R.O."/>
            <person name="Kuo R.C."/>
            <person name="Labutti K."/>
            <person name="Haridas S."/>
            <person name="Kuo A."/>
            <person name="Salamov A."/>
            <person name="Ahrendt S.R."/>
            <person name="Lipzen A."/>
            <person name="Sullivan W."/>
            <person name="Andreopoulos W.B."/>
            <person name="Clum A."/>
            <person name="Lindquist E."/>
            <person name="Daum C."/>
            <person name="Ramamoorthy G.K."/>
            <person name="Gryganskyi A."/>
            <person name="Culley D."/>
            <person name="Magnuson J.K."/>
            <person name="James T.Y."/>
            <person name="O'Malley M.A."/>
            <person name="Stajich J.E."/>
            <person name="Spatafora J.W."/>
            <person name="Visel A."/>
            <person name="Grigoriev I.V."/>
        </authorList>
    </citation>
    <scope>NUCLEOTIDE SEQUENCE [LARGE SCALE GENOMIC DNA]</scope>
    <source>
        <strain evidence="10 11">NRRL 2496</strain>
    </source>
</reference>
<dbReference type="InterPro" id="IPR017981">
    <property type="entry name" value="GPCR_2-like_7TM"/>
</dbReference>
<dbReference type="PROSITE" id="PS50261">
    <property type="entry name" value="G_PROTEIN_RECEP_F2_4"/>
    <property type="match status" value="1"/>
</dbReference>
<dbReference type="Proteomes" id="UP000242180">
    <property type="component" value="Unassembled WGS sequence"/>
</dbReference>
<evidence type="ECO:0000256" key="1">
    <source>
        <dbReference type="ARBA" id="ARBA00004141"/>
    </source>
</evidence>
<feature type="signal peptide" evidence="7">
    <location>
        <begin position="1"/>
        <end position="23"/>
    </location>
</feature>
<protein>
    <recommendedName>
        <fullName evidence="12">G-protein coupled receptors family 2 profile 2 domain-containing protein</fullName>
    </recommendedName>
</protein>
<dbReference type="GO" id="GO:0016020">
    <property type="term" value="C:membrane"/>
    <property type="evidence" value="ECO:0007669"/>
    <property type="project" value="UniProtKB-SubCell"/>
</dbReference>
<organism evidence="10 11">
    <name type="scientific">Syncephalastrum racemosum</name>
    <name type="common">Filamentous fungus</name>
    <dbReference type="NCBI Taxonomy" id="13706"/>
    <lineage>
        <taxon>Eukaryota</taxon>
        <taxon>Fungi</taxon>
        <taxon>Fungi incertae sedis</taxon>
        <taxon>Mucoromycota</taxon>
        <taxon>Mucoromycotina</taxon>
        <taxon>Mucoromycetes</taxon>
        <taxon>Mucorales</taxon>
        <taxon>Syncephalastraceae</taxon>
        <taxon>Syncephalastrum</taxon>
    </lineage>
</organism>
<dbReference type="InterPro" id="IPR020067">
    <property type="entry name" value="Frizzled_dom"/>
</dbReference>
<accession>A0A1X2H5Q8</accession>
<dbReference type="Pfam" id="PF00002">
    <property type="entry name" value="7tm_2"/>
    <property type="match status" value="1"/>
</dbReference>
<dbReference type="OrthoDB" id="26203at2759"/>
<feature type="transmembrane region" description="Helical" evidence="6">
    <location>
        <begin position="383"/>
        <end position="406"/>
    </location>
</feature>
<evidence type="ECO:0000313" key="10">
    <source>
        <dbReference type="EMBL" id="ORY93806.1"/>
    </source>
</evidence>
<dbReference type="OMA" id="ATCCWSA"/>
<keyword evidence="11" id="KW-1185">Reference proteome</keyword>
<evidence type="ECO:0000256" key="6">
    <source>
        <dbReference type="SAM" id="Phobius"/>
    </source>
</evidence>
<dbReference type="PROSITE" id="PS51257">
    <property type="entry name" value="PROKAR_LIPOPROTEIN"/>
    <property type="match status" value="1"/>
</dbReference>
<dbReference type="Gene3D" id="1.10.2000.10">
    <property type="entry name" value="Frizzled cysteine-rich domain"/>
    <property type="match status" value="1"/>
</dbReference>
<dbReference type="Gene3D" id="1.20.1070.10">
    <property type="entry name" value="Rhodopsin 7-helix transmembrane proteins"/>
    <property type="match status" value="1"/>
</dbReference>
<dbReference type="PANTHER" id="PTHR42058:SF1">
    <property type="entry name" value="G-PROTEIN COUPLED RECEPTORS FAMILY 2 PROFILE 2 DOMAIN-CONTAINING PROTEIN"/>
    <property type="match status" value="1"/>
</dbReference>
<feature type="transmembrane region" description="Helical" evidence="6">
    <location>
        <begin position="514"/>
        <end position="535"/>
    </location>
</feature>
<keyword evidence="4 6" id="KW-0472">Membrane</keyword>
<keyword evidence="2 6" id="KW-0812">Transmembrane</keyword>
<dbReference type="InterPro" id="IPR053247">
    <property type="entry name" value="GPCR_GPR1/git3-like"/>
</dbReference>
<feature type="chain" id="PRO_5013140668" description="G-protein coupled receptors family 2 profile 2 domain-containing protein" evidence="7">
    <location>
        <begin position="24"/>
        <end position="571"/>
    </location>
</feature>
<dbReference type="GO" id="GO:0007166">
    <property type="term" value="P:cell surface receptor signaling pathway"/>
    <property type="evidence" value="ECO:0007669"/>
    <property type="project" value="InterPro"/>
</dbReference>
<dbReference type="GO" id="GO:0004930">
    <property type="term" value="F:G protein-coupled receptor activity"/>
    <property type="evidence" value="ECO:0007669"/>
    <property type="project" value="InterPro"/>
</dbReference>
<keyword evidence="5" id="KW-1015">Disulfide bond</keyword>
<dbReference type="SUPFAM" id="SSF63501">
    <property type="entry name" value="Frizzled cysteine-rich domain"/>
    <property type="match status" value="1"/>
</dbReference>
<evidence type="ECO:0000259" key="9">
    <source>
        <dbReference type="PROSITE" id="PS50261"/>
    </source>
</evidence>
<feature type="transmembrane region" description="Helical" evidence="6">
    <location>
        <begin position="229"/>
        <end position="248"/>
    </location>
</feature>
<proteinExistence type="predicted"/>
<feature type="transmembrane region" description="Helical" evidence="6">
    <location>
        <begin position="305"/>
        <end position="328"/>
    </location>
</feature>
<evidence type="ECO:0000256" key="2">
    <source>
        <dbReference type="ARBA" id="ARBA00022692"/>
    </source>
</evidence>
<feature type="domain" description="G-protein coupled receptors family 2 profile 2" evidence="9">
    <location>
        <begin position="220"/>
        <end position="495"/>
    </location>
</feature>
<evidence type="ECO:0000256" key="5">
    <source>
        <dbReference type="ARBA" id="ARBA00023157"/>
    </source>
</evidence>
<evidence type="ECO:0000313" key="11">
    <source>
        <dbReference type="Proteomes" id="UP000242180"/>
    </source>
</evidence>
<dbReference type="InterPro" id="IPR036790">
    <property type="entry name" value="Frizzled_dom_sf"/>
</dbReference>
<name>A0A1X2H5Q8_SYNRA</name>
<sequence>MTTISQRLGQLLILALLGAFACAQSIATNCTSYTGQICSNYINYDVYAPEPIAMVEQQLASLAQLNATLGEIAPSCVDTYFRYACSSFYPKCGSVTAQQQEIWMGCESTCLDVNKTCGVVFGLTDQTSLIPDCSAKSPITQQTLQPADSCNYISPKVTNSSGLNLAAVPAGFILSECPAPFIKDPKAKNGTTDTENAQTCRLGCCMPCPMQDLFFYKDWTKHGFMATNAVRFVSAIVCFVILLSYLVLPDKRRHPSLLILNFALAAFLFSMVVFFSIGHTKRLQCADDINQSDQDNNKLCAAQGAILIFSSLATVLWCAAVIVNLHVHTVWNSNFFTNKYIFLYLFCWGIPAAFMAVALGLHAVKFEFANLCLLSVEYIFDLFFYPMAAIICPSFLVHICTFFYIAKVAMHESLQSEMSQSLSAGSDQRDQAAAARKHKHVVSAVKIQWRAALLAVIAIVTVLFYWIFYFTQMDRLTGLASDNSTILSWLECMLENNGDQNQCVDIVSPHLPPFGLMITAEALVSLIGIWVFLIFGKRSLWREWNDLIYDIRVSLGARGRMEKNGEQFFQL</sequence>
<dbReference type="PANTHER" id="PTHR42058">
    <property type="entry name" value="G_PROTEIN_RECEP_F2_4 DOMAIN-CONTAINING PROTEIN"/>
    <property type="match status" value="1"/>
</dbReference>
<feature type="domain" description="FZ" evidence="8">
    <location>
        <begin position="25"/>
        <end position="153"/>
    </location>
</feature>
<feature type="transmembrane region" description="Helical" evidence="6">
    <location>
        <begin position="447"/>
        <end position="468"/>
    </location>
</feature>
<feature type="transmembrane region" description="Helical" evidence="6">
    <location>
        <begin position="340"/>
        <end position="363"/>
    </location>
</feature>
<dbReference type="STRING" id="13706.A0A1X2H5Q8"/>
<dbReference type="AlphaFoldDB" id="A0A1X2H5Q8"/>
<gene>
    <name evidence="10" type="ORF">BCR43DRAFT_477190</name>
</gene>
<comment type="subcellular location">
    <subcellularLocation>
        <location evidence="1">Membrane</location>
        <topology evidence="1">Multi-pass membrane protein</topology>
    </subcellularLocation>
</comment>
<evidence type="ECO:0000256" key="3">
    <source>
        <dbReference type="ARBA" id="ARBA00022989"/>
    </source>
</evidence>
<keyword evidence="3 6" id="KW-1133">Transmembrane helix</keyword>
<feature type="transmembrane region" description="Helical" evidence="6">
    <location>
        <begin position="257"/>
        <end position="277"/>
    </location>
</feature>